<evidence type="ECO:0000313" key="3">
    <source>
        <dbReference type="Proteomes" id="UP000261731"/>
    </source>
</evidence>
<dbReference type="Proteomes" id="UP000261731">
    <property type="component" value="Segment"/>
</dbReference>
<accession>A0A385DY19</accession>
<sequence>MADLGYEPLKGRLILTDGADWVVTLTTGDVWPAGTTVWAKVGDLPQWDATVDASTGTASFKVQSDITDTVPDKTPYFIYLRYPGTPSTEFAWFQDKVARTK</sequence>
<dbReference type="EMBL" id="MH651182">
    <property type="protein sequence ID" value="AXQ64403.1"/>
    <property type="molecule type" value="Genomic_DNA"/>
</dbReference>
<feature type="domain" description="LtfC/p132/Gp6 beta-sandwich" evidence="1">
    <location>
        <begin position="8"/>
        <end position="99"/>
    </location>
</feature>
<gene>
    <name evidence="2" type="primary">31</name>
    <name evidence="2" type="ORF">SEA_NEVILLE_31</name>
</gene>
<dbReference type="RefSeq" id="YP_010245887.1">
    <property type="nucleotide sequence ID" value="NC_060131.1"/>
</dbReference>
<reference evidence="2 3" key="1">
    <citation type="submission" date="2018-07" db="EMBL/GenBank/DDBJ databases">
        <authorList>
            <person name="Bragdon E."/>
            <person name="Orellana H."/>
            <person name="Sterchele H."/>
            <person name="Molloy S.D."/>
            <person name="Garlena R.A."/>
            <person name="Russell D.A."/>
            <person name="Pope W.H."/>
            <person name="Jacobs-Sera D."/>
            <person name="Hatfull G.F."/>
        </authorList>
    </citation>
    <scope>NUCLEOTIDE SEQUENCE [LARGE SCALE GENOMIC DNA]</scope>
</reference>
<dbReference type="GeneID" id="70080406"/>
<keyword evidence="3" id="KW-1185">Reference proteome</keyword>
<protein>
    <recommendedName>
        <fullName evidence="1">LtfC/p132/Gp6 beta-sandwich domain-containing protein</fullName>
    </recommendedName>
</protein>
<dbReference type="KEGG" id="vg:70080406"/>
<name>A0A385DY19_9CAUD</name>
<evidence type="ECO:0000313" key="2">
    <source>
        <dbReference type="EMBL" id="AXQ64403.1"/>
    </source>
</evidence>
<dbReference type="InterPro" id="IPR055688">
    <property type="entry name" value="LtfC/p132/Gp6_b-sand"/>
</dbReference>
<evidence type="ECO:0000259" key="1">
    <source>
        <dbReference type="Pfam" id="PF23926"/>
    </source>
</evidence>
<dbReference type="Pfam" id="PF23926">
    <property type="entry name" value="LtfC"/>
    <property type="match status" value="1"/>
</dbReference>
<proteinExistence type="predicted"/>
<organism evidence="2 3">
    <name type="scientific">Gordonia phage Neville</name>
    <dbReference type="NCBI Taxonomy" id="2301693"/>
    <lineage>
        <taxon>Viruses</taxon>
        <taxon>Duplodnaviria</taxon>
        <taxon>Heunggongvirae</taxon>
        <taxon>Uroviricota</taxon>
        <taxon>Caudoviricetes</taxon>
        <taxon>Deeyouvirinae</taxon>
        <taxon>Nevillevirus</taxon>
        <taxon>Nevillevirus neville</taxon>
    </lineage>
</organism>